<dbReference type="InterPro" id="IPR043426">
    <property type="entry name" value="MltB-like"/>
</dbReference>
<feature type="signal peptide" evidence="2">
    <location>
        <begin position="1"/>
        <end position="30"/>
    </location>
</feature>
<feature type="region of interest" description="Disordered" evidence="1">
    <location>
        <begin position="29"/>
        <end position="88"/>
    </location>
</feature>
<dbReference type="InterPro" id="IPR008258">
    <property type="entry name" value="Transglycosylase_SLT_dom_1"/>
</dbReference>
<gene>
    <name evidence="4" type="ORF">G6045_39935</name>
</gene>
<keyword evidence="5" id="KW-1185">Reference proteome</keyword>
<evidence type="ECO:0000313" key="4">
    <source>
        <dbReference type="EMBL" id="NGO81773.1"/>
    </source>
</evidence>
<evidence type="ECO:0000256" key="2">
    <source>
        <dbReference type="SAM" id="SignalP"/>
    </source>
</evidence>
<evidence type="ECO:0000259" key="3">
    <source>
        <dbReference type="Pfam" id="PF01464"/>
    </source>
</evidence>
<feature type="chain" id="PRO_5039671595" evidence="2">
    <location>
        <begin position="31"/>
        <end position="315"/>
    </location>
</feature>
<feature type="compositionally biased region" description="Gly residues" evidence="1">
    <location>
        <begin position="285"/>
        <end position="302"/>
    </location>
</feature>
<feature type="compositionally biased region" description="Acidic residues" evidence="1">
    <location>
        <begin position="73"/>
        <end position="82"/>
    </location>
</feature>
<feature type="domain" description="Transglycosylase SLT" evidence="3">
    <location>
        <begin position="108"/>
        <end position="234"/>
    </location>
</feature>
<comment type="caution">
    <text evidence="4">The sequence shown here is derived from an EMBL/GenBank/DDBJ whole genome shotgun (WGS) entry which is preliminary data.</text>
</comment>
<proteinExistence type="predicted"/>
<dbReference type="Proteomes" id="UP000481109">
    <property type="component" value="Unassembled WGS sequence"/>
</dbReference>
<dbReference type="EMBL" id="JAAKZW010000406">
    <property type="protein sequence ID" value="NGO81773.1"/>
    <property type="molecule type" value="Genomic_DNA"/>
</dbReference>
<accession>A0A6G4XX20</accession>
<feature type="region of interest" description="Disordered" evidence="1">
    <location>
        <begin position="253"/>
        <end position="315"/>
    </location>
</feature>
<dbReference type="CDD" id="cd13399">
    <property type="entry name" value="Slt35-like"/>
    <property type="match status" value="1"/>
</dbReference>
<dbReference type="PANTHER" id="PTHR30163:SF8">
    <property type="entry name" value="LYTIC MUREIN TRANSGLYCOSYLASE"/>
    <property type="match status" value="1"/>
</dbReference>
<dbReference type="SUPFAM" id="SSF53955">
    <property type="entry name" value="Lysozyme-like"/>
    <property type="match status" value="1"/>
</dbReference>
<dbReference type="GO" id="GO:0008933">
    <property type="term" value="F:peptidoglycan lytic transglycosylase activity"/>
    <property type="evidence" value="ECO:0007669"/>
    <property type="project" value="TreeGrafter"/>
</dbReference>
<dbReference type="InterPro" id="IPR023346">
    <property type="entry name" value="Lysozyme-like_dom_sf"/>
</dbReference>
<protein>
    <submittedName>
        <fullName evidence="4">Lytic transglycosylase domain-containing protein</fullName>
    </submittedName>
</protein>
<dbReference type="Pfam" id="PF01464">
    <property type="entry name" value="SLT"/>
    <property type="match status" value="1"/>
</dbReference>
<dbReference type="RefSeq" id="WP_165337151.1">
    <property type="nucleotide sequence ID" value="NZ_JAAKZW010000406.1"/>
</dbReference>
<dbReference type="AlphaFoldDB" id="A0A6G4XX20"/>
<dbReference type="GO" id="GO:0009253">
    <property type="term" value="P:peptidoglycan catabolic process"/>
    <property type="evidence" value="ECO:0007669"/>
    <property type="project" value="TreeGrafter"/>
</dbReference>
<evidence type="ECO:0000256" key="1">
    <source>
        <dbReference type="SAM" id="MobiDB-lite"/>
    </source>
</evidence>
<feature type="compositionally biased region" description="Pro residues" evidence="1">
    <location>
        <begin position="305"/>
        <end position="315"/>
    </location>
</feature>
<sequence>MRALFGKRMRKTTAAAAVAAAAFAALSASQAPGVTDVPSGGRQSTGTAEVPDSASGDDSYFTELPPLATPEPNDPDAPESDDVGIPKTPLDAYKKAANALRADNPGCNLPWELLAAIGQVESGHARGGKVGADGTTPSPILGPQLNGNGFANITDTDGGLYDGDTLHDRAVGPMQFIPQTWETWRQDGNGDGKEDPNNVYDAALAAGKYLCANNRDLSTSAGLRQAILSYNHSTDYYNTVKSWMERYRKGAGEVEDGTGHVPDNRSDDNTPDPDPTPGSSSNPTPGGGGGGNSTPGGGGSTPGPGETPDPGESPD</sequence>
<feature type="non-terminal residue" evidence="4">
    <location>
        <position position="315"/>
    </location>
</feature>
<dbReference type="PANTHER" id="PTHR30163">
    <property type="entry name" value="MEMBRANE-BOUND LYTIC MUREIN TRANSGLYCOSYLASE B"/>
    <property type="match status" value="1"/>
</dbReference>
<organism evidence="4 5">
    <name type="scientific">Streptomyces mesophilus</name>
    <dbReference type="NCBI Taxonomy" id="1775132"/>
    <lineage>
        <taxon>Bacteria</taxon>
        <taxon>Bacillati</taxon>
        <taxon>Actinomycetota</taxon>
        <taxon>Actinomycetes</taxon>
        <taxon>Kitasatosporales</taxon>
        <taxon>Streptomycetaceae</taxon>
        <taxon>Streptomyces</taxon>
    </lineage>
</organism>
<keyword evidence="2" id="KW-0732">Signal</keyword>
<reference evidence="4 5" key="1">
    <citation type="submission" date="2020-02" db="EMBL/GenBank/DDBJ databases">
        <title>Whole-genome analyses of novel actinobacteria.</title>
        <authorList>
            <person name="Sahin N."/>
            <person name="Tokatli A."/>
        </authorList>
    </citation>
    <scope>NUCLEOTIDE SEQUENCE [LARGE SCALE GENOMIC DNA]</scope>
    <source>
        <strain evidence="4 5">YC504</strain>
    </source>
</reference>
<evidence type="ECO:0000313" key="5">
    <source>
        <dbReference type="Proteomes" id="UP000481109"/>
    </source>
</evidence>
<dbReference type="Gene3D" id="1.10.530.10">
    <property type="match status" value="1"/>
</dbReference>
<name>A0A6G4XX20_9ACTN</name>